<feature type="domain" description="Solute-binding protein family 5" evidence="6">
    <location>
        <begin position="85"/>
        <end position="243"/>
    </location>
</feature>
<feature type="chain" id="PRO_5032963460" evidence="5">
    <location>
        <begin position="30"/>
        <end position="298"/>
    </location>
</feature>
<name>A0A858SS71_9RHOB</name>
<evidence type="ECO:0000256" key="2">
    <source>
        <dbReference type="ARBA" id="ARBA00005695"/>
    </source>
</evidence>
<dbReference type="InterPro" id="IPR039424">
    <property type="entry name" value="SBP_5"/>
</dbReference>
<comment type="similarity">
    <text evidence="2">Belongs to the bacterial solute-binding protein 5 family.</text>
</comment>
<evidence type="ECO:0000256" key="1">
    <source>
        <dbReference type="ARBA" id="ARBA00004418"/>
    </source>
</evidence>
<evidence type="ECO:0000256" key="5">
    <source>
        <dbReference type="SAM" id="SignalP"/>
    </source>
</evidence>
<keyword evidence="3" id="KW-0813">Transport</keyword>
<reference evidence="7 8" key="1">
    <citation type="submission" date="2020-02" db="EMBL/GenBank/DDBJ databases">
        <title>Genome sequence of Roseobacter ponti.</title>
        <authorList>
            <person name="Hollensteiner J."/>
            <person name="Schneider D."/>
            <person name="Poehlein A."/>
            <person name="Daniel R."/>
        </authorList>
    </citation>
    <scope>NUCLEOTIDE SEQUENCE [LARGE SCALE GENOMIC DNA]</scope>
    <source>
        <strain evidence="7 8">DSM 106830</strain>
    </source>
</reference>
<dbReference type="Proteomes" id="UP000503308">
    <property type="component" value="Chromosome"/>
</dbReference>
<dbReference type="SUPFAM" id="SSF53850">
    <property type="entry name" value="Periplasmic binding protein-like II"/>
    <property type="match status" value="1"/>
</dbReference>
<dbReference type="Pfam" id="PF00496">
    <property type="entry name" value="SBP_bac_5"/>
    <property type="match status" value="1"/>
</dbReference>
<dbReference type="KEGG" id="rpon:G3256_00580"/>
<keyword evidence="4 5" id="KW-0732">Signal</keyword>
<feature type="signal peptide" evidence="5">
    <location>
        <begin position="1"/>
        <end position="29"/>
    </location>
</feature>
<accession>A0A858SS71</accession>
<evidence type="ECO:0000259" key="6">
    <source>
        <dbReference type="Pfam" id="PF00496"/>
    </source>
</evidence>
<dbReference type="InterPro" id="IPR000914">
    <property type="entry name" value="SBP_5_dom"/>
</dbReference>
<dbReference type="EMBL" id="CP048788">
    <property type="protein sequence ID" value="QJF49766.1"/>
    <property type="molecule type" value="Genomic_DNA"/>
</dbReference>
<dbReference type="Gene3D" id="3.40.190.10">
    <property type="entry name" value="Periplasmic binding protein-like II"/>
    <property type="match status" value="1"/>
</dbReference>
<dbReference type="AlphaFoldDB" id="A0A858SS71"/>
<organism evidence="7 8">
    <name type="scientific">Roseobacter ponti</name>
    <dbReference type="NCBI Taxonomy" id="1891787"/>
    <lineage>
        <taxon>Bacteria</taxon>
        <taxon>Pseudomonadati</taxon>
        <taxon>Pseudomonadota</taxon>
        <taxon>Alphaproteobacteria</taxon>
        <taxon>Rhodobacterales</taxon>
        <taxon>Roseobacteraceae</taxon>
        <taxon>Roseobacter</taxon>
    </lineage>
</organism>
<dbReference type="GO" id="GO:0015833">
    <property type="term" value="P:peptide transport"/>
    <property type="evidence" value="ECO:0007669"/>
    <property type="project" value="TreeGrafter"/>
</dbReference>
<proteinExistence type="inferred from homology"/>
<gene>
    <name evidence="7" type="ORF">G3256_00580</name>
</gene>
<dbReference type="PANTHER" id="PTHR30290">
    <property type="entry name" value="PERIPLASMIC BINDING COMPONENT OF ABC TRANSPORTER"/>
    <property type="match status" value="1"/>
</dbReference>
<evidence type="ECO:0000256" key="3">
    <source>
        <dbReference type="ARBA" id="ARBA00022448"/>
    </source>
</evidence>
<dbReference type="GO" id="GO:1904680">
    <property type="term" value="F:peptide transmembrane transporter activity"/>
    <property type="evidence" value="ECO:0007669"/>
    <property type="project" value="TreeGrafter"/>
</dbReference>
<dbReference type="InterPro" id="IPR006311">
    <property type="entry name" value="TAT_signal"/>
</dbReference>
<protein>
    <submittedName>
        <fullName evidence="7">Peptide ABC transporter substrate-binding protein</fullName>
    </submittedName>
</protein>
<evidence type="ECO:0000313" key="7">
    <source>
        <dbReference type="EMBL" id="QJF49766.1"/>
    </source>
</evidence>
<dbReference type="PANTHER" id="PTHR30290:SF9">
    <property type="entry name" value="OLIGOPEPTIDE-BINDING PROTEIN APPA"/>
    <property type="match status" value="1"/>
</dbReference>
<sequence>MTRQTHMDRRALFASGAAAALLAASGVSAQPAPQRGGRLRLALSGATRGDSFDLRHAADSGLFMQVATAGLVFDALTEVAADGTLRGELATGWRSNADGSRWEFDLRSDAVFHNGSDFTAQDVVASFGAHLSTLLFDVTGLEATGPHGLVMTLAQGDPDLPFRLSAPELVILPLGPDAEFAEGVGTGLYRLHKFDAGRHLVAHRVGAHYKDGRAGWFDSVELVSLTADAVRAEALRDHLVDAADLTHVDGLGDLDGLRVLPEEHFMTSAVDDCIALPGQIGRRWPLDNLRAAERWWMA</sequence>
<keyword evidence="8" id="KW-1185">Reference proteome</keyword>
<evidence type="ECO:0000313" key="8">
    <source>
        <dbReference type="Proteomes" id="UP000503308"/>
    </source>
</evidence>
<dbReference type="RefSeq" id="WP_169638991.1">
    <property type="nucleotide sequence ID" value="NZ_CP048788.1"/>
</dbReference>
<evidence type="ECO:0000256" key="4">
    <source>
        <dbReference type="ARBA" id="ARBA00022729"/>
    </source>
</evidence>
<comment type="subcellular location">
    <subcellularLocation>
        <location evidence="1">Periplasm</location>
    </subcellularLocation>
</comment>
<dbReference type="PROSITE" id="PS51318">
    <property type="entry name" value="TAT"/>
    <property type="match status" value="1"/>
</dbReference>